<dbReference type="Pfam" id="PF08373">
    <property type="entry name" value="RAP"/>
    <property type="match status" value="1"/>
</dbReference>
<comment type="caution">
    <text evidence="5">The sequence shown here is derived from an EMBL/GenBank/DDBJ whole genome shotgun (WGS) entry which is preliminary data.</text>
</comment>
<name>A0A0P7TUZ0_SCLFO</name>
<dbReference type="GO" id="GO:0044528">
    <property type="term" value="P:regulation of mitochondrial mRNA stability"/>
    <property type="evidence" value="ECO:0007669"/>
    <property type="project" value="InterPro"/>
</dbReference>
<dbReference type="InterPro" id="IPR010622">
    <property type="entry name" value="FAST_Leu-rich"/>
</dbReference>
<dbReference type="GO" id="GO:0003723">
    <property type="term" value="F:RNA binding"/>
    <property type="evidence" value="ECO:0007669"/>
    <property type="project" value="TreeGrafter"/>
</dbReference>
<accession>A0A0P7TUZ0</accession>
<evidence type="ECO:0000259" key="4">
    <source>
        <dbReference type="PROSITE" id="PS51286"/>
    </source>
</evidence>
<gene>
    <name evidence="5" type="ORF">Z043_124820</name>
</gene>
<dbReference type="PROSITE" id="PS51286">
    <property type="entry name" value="RAP"/>
    <property type="match status" value="1"/>
</dbReference>
<dbReference type="PANTHER" id="PTHR21228:SF70">
    <property type="entry name" value="FAST KINASE DOMAIN-CONTAINING PROTEIN 5, MITOCHONDRIAL"/>
    <property type="match status" value="1"/>
</dbReference>
<dbReference type="EMBL" id="JARO02016374">
    <property type="protein sequence ID" value="KPP57454.1"/>
    <property type="molecule type" value="Genomic_DNA"/>
</dbReference>
<reference evidence="5 6" key="1">
    <citation type="submission" date="2015-08" db="EMBL/GenBank/DDBJ databases">
        <title>The genome of the Asian arowana (Scleropages formosus).</title>
        <authorList>
            <person name="Tan M.H."/>
            <person name="Gan H.M."/>
            <person name="Croft L.J."/>
            <person name="Austin C.M."/>
        </authorList>
    </citation>
    <scope>NUCLEOTIDE SEQUENCE [LARGE SCALE GENOMIC DNA]</scope>
    <source>
        <strain evidence="5">Aro1</strain>
    </source>
</reference>
<evidence type="ECO:0000313" key="6">
    <source>
        <dbReference type="Proteomes" id="UP000034805"/>
    </source>
</evidence>
<dbReference type="InterPro" id="IPR013579">
    <property type="entry name" value="FAST_2"/>
</dbReference>
<evidence type="ECO:0000313" key="5">
    <source>
        <dbReference type="EMBL" id="KPP57454.1"/>
    </source>
</evidence>
<feature type="domain" description="RAP" evidence="4">
    <location>
        <begin position="748"/>
        <end position="808"/>
    </location>
</feature>
<comment type="subcellular location">
    <subcellularLocation>
        <location evidence="1">Mitochondrion</location>
    </subcellularLocation>
</comment>
<dbReference type="InterPro" id="IPR013584">
    <property type="entry name" value="RAP"/>
</dbReference>
<dbReference type="InterPro" id="IPR050870">
    <property type="entry name" value="FAST_kinase"/>
</dbReference>
<dbReference type="GO" id="GO:0035770">
    <property type="term" value="C:ribonucleoprotein granule"/>
    <property type="evidence" value="ECO:0007669"/>
    <property type="project" value="TreeGrafter"/>
</dbReference>
<protein>
    <recommendedName>
        <fullName evidence="4">RAP domain-containing protein</fullName>
    </recommendedName>
</protein>
<dbReference type="GO" id="GO:0005759">
    <property type="term" value="C:mitochondrial matrix"/>
    <property type="evidence" value="ECO:0007669"/>
    <property type="project" value="TreeGrafter"/>
</dbReference>
<dbReference type="PANTHER" id="PTHR21228">
    <property type="entry name" value="FAST LEU-RICH DOMAIN-CONTAINING"/>
    <property type="match status" value="1"/>
</dbReference>
<dbReference type="AlphaFoldDB" id="A0A0P7TUZ0"/>
<evidence type="ECO:0000256" key="3">
    <source>
        <dbReference type="SAM" id="MobiDB-lite"/>
    </source>
</evidence>
<dbReference type="GO" id="GO:0000963">
    <property type="term" value="P:mitochondrial RNA processing"/>
    <property type="evidence" value="ECO:0007669"/>
    <property type="project" value="TreeGrafter"/>
</dbReference>
<evidence type="ECO:0000256" key="1">
    <source>
        <dbReference type="ARBA" id="ARBA00004173"/>
    </source>
</evidence>
<keyword evidence="2" id="KW-0496">Mitochondrion</keyword>
<feature type="region of interest" description="Disordered" evidence="3">
    <location>
        <begin position="35"/>
        <end position="61"/>
    </location>
</feature>
<dbReference type="STRING" id="113540.ENSSFOP00015005386"/>
<sequence length="815" mass="91766">MTSGGLNCLVSGSCFLTSACRKRLWRAQFLHRNDGVQKRDAEDHNGRRHSDHRCPSSQEHPVQYNPSAYPCPWSQSDLPLLAGCETDEDLTPSTLTTHFRQKSNPYTVSSSRHLSSSKNILLDLAFNQSDPGKKTAGPTNKNEELTPDISIEPRAFQKCRQEYRTMSYDRSLKPPPITIDEAFLLLQKVKVLKSSLNPADIVHILSKLGHLRPDQQPLVQVDTRFIMLLRYSVENLHNFTHTQLLEILRAFVLLGMPNTHSILGLYEGELSCRTEEMDLKQLLLIADLWRCLGRQVPHYLEQLYKRVYCNLEELGVPELVQLLYVVGESRQCPLTLFPSLEQVLLRHLNQLLPEEMGAVSLGLFKSQSSLSERSARMLADRAYEMVDKLSNFALVNVLKLLRFNHIDHRGLLSALRKEIPCRAPQMGVQGLMHVALACSSLHYKDDHILSAVAECLPPLLPHCRSKDAGKLLWSFGMLGFNPSKVPKLYPCLTHALRLREAEFQRFPEHLLTGLLGLAFVGLYPCDLLNLALSPDFVTVATRLQHLDLKKDLFTLDASVGLEIPNWTGPRISPSLGDEVRQQLWRFAQRDACVKMEVLEAEGLLQELLGGESFVHKHMILPHTRSVDLEVWLDHTGVPVPLVSESKDSAANQGKTSSSHPCTLKGNHVGVVITEDLLAQLTNIKGRSSQLSHGNLDSKNCTVQLKEEDDDRIFRGGVTLTSGLVNALTRPILQSLSSQESTCGLTQRLALQVPTRNHFCYQSQQLLGLQVLKRRQLAIAGYRVVDLPPWEWFPMLHRSRAEKLAYLRSKVFGSRG</sequence>
<feature type="compositionally biased region" description="Basic and acidic residues" evidence="3">
    <location>
        <begin position="35"/>
        <end position="45"/>
    </location>
</feature>
<dbReference type="Pfam" id="PF08368">
    <property type="entry name" value="FAST_2"/>
    <property type="match status" value="1"/>
</dbReference>
<proteinExistence type="predicted"/>
<organism evidence="5 6">
    <name type="scientific">Scleropages formosus</name>
    <name type="common">Asian bonytongue</name>
    <name type="synonym">Osteoglossum formosum</name>
    <dbReference type="NCBI Taxonomy" id="113540"/>
    <lineage>
        <taxon>Eukaryota</taxon>
        <taxon>Metazoa</taxon>
        <taxon>Chordata</taxon>
        <taxon>Craniata</taxon>
        <taxon>Vertebrata</taxon>
        <taxon>Euteleostomi</taxon>
        <taxon>Actinopterygii</taxon>
        <taxon>Neopterygii</taxon>
        <taxon>Teleostei</taxon>
        <taxon>Osteoglossocephala</taxon>
        <taxon>Osteoglossomorpha</taxon>
        <taxon>Osteoglossiformes</taxon>
        <taxon>Osteoglossidae</taxon>
        <taxon>Scleropages</taxon>
    </lineage>
</organism>
<dbReference type="Proteomes" id="UP000034805">
    <property type="component" value="Unassembled WGS sequence"/>
</dbReference>
<evidence type="ECO:0000256" key="2">
    <source>
        <dbReference type="ARBA" id="ARBA00023128"/>
    </source>
</evidence>
<dbReference type="SMART" id="SM00952">
    <property type="entry name" value="RAP"/>
    <property type="match status" value="1"/>
</dbReference>
<dbReference type="Pfam" id="PF06743">
    <property type="entry name" value="FAST_1"/>
    <property type="match status" value="1"/>
</dbReference>